<dbReference type="EMBL" id="LR589062">
    <property type="protein sequence ID" value="VTO94866.1"/>
    <property type="molecule type" value="Genomic_DNA"/>
</dbReference>
<reference evidence="1" key="1">
    <citation type="submission" date="2019-05" db="EMBL/GenBank/DDBJ databases">
        <authorList>
            <person name="Naeem R."/>
            <person name="Antony C."/>
            <person name="Guan Q."/>
        </authorList>
    </citation>
    <scope>NUCLEOTIDE SEQUENCE</scope>
    <source>
        <strain evidence="1">2</strain>
    </source>
</reference>
<proteinExistence type="predicted"/>
<evidence type="ECO:0008006" key="2">
    <source>
        <dbReference type="Google" id="ProtNLM"/>
    </source>
</evidence>
<organism evidence="1">
    <name type="scientific">Mycobacterium riyadhense</name>
    <dbReference type="NCBI Taxonomy" id="486698"/>
    <lineage>
        <taxon>Bacteria</taxon>
        <taxon>Bacillati</taxon>
        <taxon>Actinomycetota</taxon>
        <taxon>Actinomycetes</taxon>
        <taxon>Mycobacteriales</taxon>
        <taxon>Mycobacteriaceae</taxon>
        <taxon>Mycobacterium</taxon>
    </lineage>
</organism>
<name>A0A653EBL4_9MYCO</name>
<evidence type="ECO:0000313" key="1">
    <source>
        <dbReference type="EMBL" id="VTO94866.1"/>
    </source>
</evidence>
<sequence length="157" mass="16575">MFAALALAIIAVVLAVVALVRPTPHHTGASPTTPAPAFTDQQVTDAKSHICTAYRRVSHAVAINTTGEPPPASDRIATIAIATNARLALHDGADYLADTLTAEPATPANLAEPLRSLSHAYQELTLIYLAEEPESSEAPVRSTIDSDMRILDRLCNG</sequence>
<accession>A0A653EBL4</accession>
<gene>
    <name evidence="1" type="ORF">BIN_B_00340</name>
</gene>
<protein>
    <recommendedName>
        <fullName evidence="2">Alanine and proline rich membrane protein</fullName>
    </recommendedName>
</protein>
<dbReference type="AlphaFoldDB" id="A0A653EBL4"/>